<protein>
    <submittedName>
        <fullName evidence="1">Uncharacterized protein</fullName>
    </submittedName>
</protein>
<evidence type="ECO:0000313" key="2">
    <source>
        <dbReference type="Proteomes" id="UP000540989"/>
    </source>
</evidence>
<name>A0A7W7ZAQ0_9BACT</name>
<dbReference type="AlphaFoldDB" id="A0A7W7ZAQ0"/>
<evidence type="ECO:0000313" key="1">
    <source>
        <dbReference type="EMBL" id="MBB5056425.1"/>
    </source>
</evidence>
<organism evidence="1 2">
    <name type="scientific">Granulicella aggregans</name>
    <dbReference type="NCBI Taxonomy" id="474949"/>
    <lineage>
        <taxon>Bacteria</taxon>
        <taxon>Pseudomonadati</taxon>
        <taxon>Acidobacteriota</taxon>
        <taxon>Terriglobia</taxon>
        <taxon>Terriglobales</taxon>
        <taxon>Acidobacteriaceae</taxon>
        <taxon>Granulicella</taxon>
    </lineage>
</organism>
<gene>
    <name evidence="1" type="ORF">HDF16_001110</name>
</gene>
<sequence>MSTRWKLSEDTTQELLAFPETGMGFQFVEGVSNYVRMQLLVFNAEIAYDVTDLQLSDEKGPAAILLNGVRLIEGMRNAAETDNTLSLSSMTVAPPRVVGGGGPAAPPSGPSASVAPPSGLVKSYSLTARRMFYRFSAYNPDKRVNPLNGNFAAGTYATTDSDHPLVTSGFAAVGRYALPNVLSAFYRYQIAAPRSTRVTTGTVAPAFGQSGGGVEALFASAVSNGQSPPVVFPIPED</sequence>
<accession>A0A7W7ZAQ0</accession>
<proteinExistence type="predicted"/>
<comment type="caution">
    <text evidence="1">The sequence shown here is derived from an EMBL/GenBank/DDBJ whole genome shotgun (WGS) entry which is preliminary data.</text>
</comment>
<reference evidence="1 2" key="1">
    <citation type="submission" date="2020-08" db="EMBL/GenBank/DDBJ databases">
        <title>Genomic Encyclopedia of Type Strains, Phase IV (KMG-V): Genome sequencing to study the core and pangenomes of soil and plant-associated prokaryotes.</title>
        <authorList>
            <person name="Whitman W."/>
        </authorList>
    </citation>
    <scope>NUCLEOTIDE SEQUENCE [LARGE SCALE GENOMIC DNA]</scope>
    <source>
        <strain evidence="1 2">M8UP14</strain>
    </source>
</reference>
<dbReference type="Proteomes" id="UP000540989">
    <property type="component" value="Unassembled WGS sequence"/>
</dbReference>
<dbReference type="RefSeq" id="WP_184214352.1">
    <property type="nucleotide sequence ID" value="NZ_JACHIP010000002.1"/>
</dbReference>
<keyword evidence="2" id="KW-1185">Reference proteome</keyword>
<dbReference type="EMBL" id="JACHIP010000002">
    <property type="protein sequence ID" value="MBB5056425.1"/>
    <property type="molecule type" value="Genomic_DNA"/>
</dbReference>